<keyword evidence="8" id="KW-0411">Iron-sulfur</keyword>
<comment type="cofactor">
    <cofactor evidence="10">
        <name>[2Fe-2S] cluster</name>
        <dbReference type="ChEBI" id="CHEBI:190135"/>
    </cofactor>
</comment>
<evidence type="ECO:0000256" key="7">
    <source>
        <dbReference type="ARBA" id="ARBA00023004"/>
    </source>
</evidence>
<dbReference type="CDD" id="cd00207">
    <property type="entry name" value="fer2"/>
    <property type="match status" value="1"/>
</dbReference>
<dbReference type="InterPro" id="IPR005303">
    <property type="entry name" value="MOCOS_middle"/>
</dbReference>
<dbReference type="SUPFAM" id="SSF63380">
    <property type="entry name" value="Riboflavin synthase domain-like"/>
    <property type="match status" value="1"/>
</dbReference>
<keyword evidence="2" id="KW-0285">Flavoprotein</keyword>
<dbReference type="Gene3D" id="3.40.50.80">
    <property type="entry name" value="Nucleotide-binding domain of ferredoxin-NADP reductase (FNR) module"/>
    <property type="match status" value="1"/>
</dbReference>
<dbReference type="InterPro" id="IPR012675">
    <property type="entry name" value="Beta-grasp_dom_sf"/>
</dbReference>
<dbReference type="Gene3D" id="2.40.30.10">
    <property type="entry name" value="Translation factors"/>
    <property type="match status" value="1"/>
</dbReference>
<dbReference type="InterPro" id="IPR006058">
    <property type="entry name" value="2Fe2S_fd_BS"/>
</dbReference>
<evidence type="ECO:0000313" key="16">
    <source>
        <dbReference type="Proteomes" id="UP000596252"/>
    </source>
</evidence>
<dbReference type="InterPro" id="IPR008333">
    <property type="entry name" value="Cbr1-like_FAD-bd_dom"/>
</dbReference>
<evidence type="ECO:0000256" key="8">
    <source>
        <dbReference type="ARBA" id="ARBA00023014"/>
    </source>
</evidence>
<dbReference type="SUPFAM" id="SSF52343">
    <property type="entry name" value="Ferredoxin reductase-like, C-terminal NADP-linked domain"/>
    <property type="match status" value="1"/>
</dbReference>
<name>A0ABX7G0S5_9GAMM</name>
<dbReference type="InterPro" id="IPR001433">
    <property type="entry name" value="OxRdtase_FAD/NAD-bd"/>
</dbReference>
<dbReference type="Gene3D" id="3.10.20.30">
    <property type="match status" value="1"/>
</dbReference>
<keyword evidence="16" id="KW-1185">Reference proteome</keyword>
<evidence type="ECO:0000256" key="11">
    <source>
        <dbReference type="ARBA" id="ARBA00061434"/>
    </source>
</evidence>
<keyword evidence="7" id="KW-0408">Iron</keyword>
<dbReference type="PROSITE" id="PS51384">
    <property type="entry name" value="FAD_FR"/>
    <property type="match status" value="1"/>
</dbReference>
<keyword evidence="5" id="KW-0274">FAD</keyword>
<feature type="domain" description="MOSC" evidence="13">
    <location>
        <begin position="123"/>
        <end position="267"/>
    </location>
</feature>
<dbReference type="Proteomes" id="UP000596252">
    <property type="component" value="Chromosome"/>
</dbReference>
<keyword evidence="9" id="KW-0830">Ubiquinone</keyword>
<keyword evidence="6" id="KW-0560">Oxidoreductase</keyword>
<dbReference type="SUPFAM" id="SSF54292">
    <property type="entry name" value="2Fe-2S ferredoxin-like"/>
    <property type="match status" value="1"/>
</dbReference>
<evidence type="ECO:0000259" key="13">
    <source>
        <dbReference type="PROSITE" id="PS51340"/>
    </source>
</evidence>
<dbReference type="RefSeq" id="WP_203324616.1">
    <property type="nucleotide sequence ID" value="NZ_CP069213.1"/>
</dbReference>
<accession>A0ABX7G0S5</accession>
<sequence length="616" mass="67063">MAKLSAIHIYPVKSMGAQPLKLARVCPEGLAGDRRFMVIKPSGDFITARTHPMLQLITPKGQDEDIHVGRLRLSYPGQPDLALDASEFEKAPVKTQVWKDGFEALSIHALADAWISTLLGEPARLIWLGETSNRFRETLATRVSFADGYPLLLISEASLADLNLRADAISQMSQFRTNLVVSDTDAFAEDGWKRIRIGEVEFLLAKPCSRCVMTTVIPGTDRFHPLGEPLATLSKFRKTQQGDVNFGQNLIALNEGIIREGDTLEILEEQPSEHYPNRAPAKRSLRLAAKAPIAKDFMGFTFEAADGKPLPTFLPGQHLVFAFDIDGTRHIRRYSLTHAPAEGNYHIGVKRTQGGLISNWLHDELAVGDTVLCSRPEGRFIPKTGKPLLLISAGSGVTPMLAMVRTALELGKLKGLSAPLAHIHFIHQCRSEADIPCRGSLHDFVAAGMTLELNLTAPAPDWQGNEGRINAPQLSAVPGLEERDTFICGPSGFMQTVETMLAQGGVPTEQIHCESFGGLTSVEARAPEQLKIQIGEKGFVGDNQQSLLTQAEAQGIKLLWSCRAGICGSCKCKLTKGEVHQPRAEALSDIEREQGVILACCATPLTDVSLVPLDSV</sequence>
<dbReference type="Pfam" id="PF00175">
    <property type="entry name" value="NAD_binding_1"/>
    <property type="match status" value="1"/>
</dbReference>
<dbReference type="Pfam" id="PF00970">
    <property type="entry name" value="FAD_binding_6"/>
    <property type="match status" value="1"/>
</dbReference>
<dbReference type="InterPro" id="IPR017938">
    <property type="entry name" value="Riboflavin_synthase-like_b-brl"/>
</dbReference>
<dbReference type="InterPro" id="IPR001041">
    <property type="entry name" value="2Fe-2S_ferredoxin-type"/>
</dbReference>
<reference evidence="15 16" key="1">
    <citation type="journal article" date="2012" name="Antonie Van Leeuwenhoek">
        <title>Shewanella litorisediminis sp. nov., a gammaproteobacterium isolated from a tidal flat sediment.</title>
        <authorList>
            <person name="Lee M.H."/>
            <person name="Yoon J.H."/>
        </authorList>
    </citation>
    <scope>NUCLEOTIDE SEQUENCE [LARGE SCALE GENOMIC DNA]</scope>
    <source>
        <strain evidence="15 16">SMK1-12</strain>
    </source>
</reference>
<dbReference type="Pfam" id="PF03473">
    <property type="entry name" value="MOSC"/>
    <property type="match status" value="1"/>
</dbReference>
<dbReference type="CDD" id="cd06215">
    <property type="entry name" value="FNR_iron_sulfur_binding_1"/>
    <property type="match status" value="1"/>
</dbReference>
<dbReference type="PROSITE" id="PS00197">
    <property type="entry name" value="2FE2S_FER_1"/>
    <property type="match status" value="1"/>
</dbReference>
<organism evidence="15 16">
    <name type="scientific">Shewanella litorisediminis</name>
    <dbReference type="NCBI Taxonomy" id="1173586"/>
    <lineage>
        <taxon>Bacteria</taxon>
        <taxon>Pseudomonadati</taxon>
        <taxon>Pseudomonadota</taxon>
        <taxon>Gammaproteobacteria</taxon>
        <taxon>Alteromonadales</taxon>
        <taxon>Shewanellaceae</taxon>
        <taxon>Shewanella</taxon>
    </lineage>
</organism>
<evidence type="ECO:0000256" key="3">
    <source>
        <dbReference type="ARBA" id="ARBA00022714"/>
    </source>
</evidence>
<evidence type="ECO:0000256" key="5">
    <source>
        <dbReference type="ARBA" id="ARBA00022827"/>
    </source>
</evidence>
<evidence type="ECO:0000256" key="4">
    <source>
        <dbReference type="ARBA" id="ARBA00022723"/>
    </source>
</evidence>
<dbReference type="InterPro" id="IPR039261">
    <property type="entry name" value="FNR_nucleotide-bd"/>
</dbReference>
<evidence type="ECO:0000313" key="15">
    <source>
        <dbReference type="EMBL" id="QRH00916.1"/>
    </source>
</evidence>
<evidence type="ECO:0000259" key="12">
    <source>
        <dbReference type="PROSITE" id="PS51085"/>
    </source>
</evidence>
<dbReference type="InterPro" id="IPR005302">
    <property type="entry name" value="MoCF_Sase_C"/>
</dbReference>
<comment type="cofactor">
    <cofactor evidence="1">
        <name>FAD</name>
        <dbReference type="ChEBI" id="CHEBI:57692"/>
    </cofactor>
</comment>
<dbReference type="SUPFAM" id="SSF50800">
    <property type="entry name" value="PK beta-barrel domain-like"/>
    <property type="match status" value="1"/>
</dbReference>
<dbReference type="InterPro" id="IPR050415">
    <property type="entry name" value="MRET"/>
</dbReference>
<dbReference type="EMBL" id="CP069213">
    <property type="protein sequence ID" value="QRH00916.1"/>
    <property type="molecule type" value="Genomic_DNA"/>
</dbReference>
<dbReference type="Pfam" id="PF03476">
    <property type="entry name" value="MOSC_N"/>
    <property type="match status" value="1"/>
</dbReference>
<comment type="similarity">
    <text evidence="11">In the N-terminal section; belongs to the FAD-binding oxidoreductase type 6 family.</text>
</comment>
<protein>
    <submittedName>
        <fullName evidence="15">Hybrid-cluster NAD(P)-dependent oxidoreductase</fullName>
    </submittedName>
</protein>
<keyword evidence="3" id="KW-0001">2Fe-2S</keyword>
<dbReference type="InterPro" id="IPR036010">
    <property type="entry name" value="2Fe-2S_ferredoxin-like_sf"/>
</dbReference>
<dbReference type="PANTHER" id="PTHR47354:SF6">
    <property type="entry name" value="NADH OXIDOREDUCTASE HCR"/>
    <property type="match status" value="1"/>
</dbReference>
<proteinExistence type="inferred from homology"/>
<gene>
    <name evidence="15" type="ORF">JQC75_13735</name>
</gene>
<dbReference type="InterPro" id="IPR017927">
    <property type="entry name" value="FAD-bd_FR_type"/>
</dbReference>
<dbReference type="Pfam" id="PF00111">
    <property type="entry name" value="Fer2"/>
    <property type="match status" value="1"/>
</dbReference>
<feature type="domain" description="FAD-binding FR-type" evidence="14">
    <location>
        <begin position="280"/>
        <end position="383"/>
    </location>
</feature>
<dbReference type="PANTHER" id="PTHR47354">
    <property type="entry name" value="NADH OXIDOREDUCTASE HCR"/>
    <property type="match status" value="1"/>
</dbReference>
<keyword evidence="4" id="KW-0479">Metal-binding</keyword>
<evidence type="ECO:0000256" key="1">
    <source>
        <dbReference type="ARBA" id="ARBA00001974"/>
    </source>
</evidence>
<evidence type="ECO:0000256" key="10">
    <source>
        <dbReference type="ARBA" id="ARBA00034078"/>
    </source>
</evidence>
<dbReference type="PROSITE" id="PS51085">
    <property type="entry name" value="2FE2S_FER_2"/>
    <property type="match status" value="1"/>
</dbReference>
<evidence type="ECO:0000256" key="6">
    <source>
        <dbReference type="ARBA" id="ARBA00023002"/>
    </source>
</evidence>
<evidence type="ECO:0000256" key="2">
    <source>
        <dbReference type="ARBA" id="ARBA00022630"/>
    </source>
</evidence>
<feature type="domain" description="2Fe-2S ferredoxin-type" evidence="12">
    <location>
        <begin position="528"/>
        <end position="616"/>
    </location>
</feature>
<evidence type="ECO:0000259" key="14">
    <source>
        <dbReference type="PROSITE" id="PS51384"/>
    </source>
</evidence>
<dbReference type="InterPro" id="IPR011037">
    <property type="entry name" value="Pyrv_Knase-like_insert_dom_sf"/>
</dbReference>
<dbReference type="SUPFAM" id="SSF141673">
    <property type="entry name" value="MOSC N-terminal domain-like"/>
    <property type="match status" value="1"/>
</dbReference>
<evidence type="ECO:0000256" key="9">
    <source>
        <dbReference type="ARBA" id="ARBA00023075"/>
    </source>
</evidence>
<dbReference type="PROSITE" id="PS51340">
    <property type="entry name" value="MOSC"/>
    <property type="match status" value="1"/>
</dbReference>